<evidence type="ECO:0000313" key="8">
    <source>
        <dbReference type="Proteomes" id="UP000218231"/>
    </source>
</evidence>
<dbReference type="STRING" id="2018661.A0A2A2L4L5"/>
<dbReference type="EC" id="1.8.3.4" evidence="3"/>
<dbReference type="AlphaFoldDB" id="A0A2A2L4L5"/>
<keyword evidence="8" id="KW-1185">Reference proteome</keyword>
<evidence type="ECO:0000256" key="3">
    <source>
        <dbReference type="ARBA" id="ARBA00012510"/>
    </source>
</evidence>
<dbReference type="PANTHER" id="PTHR23300:SF0">
    <property type="entry name" value="METHANETHIOL OXIDASE"/>
    <property type="match status" value="1"/>
</dbReference>
<comment type="caution">
    <text evidence="7">The sequence shown here is derived from an EMBL/GenBank/DDBJ whole genome shotgun (WGS) entry which is preliminary data.</text>
</comment>
<evidence type="ECO:0000256" key="5">
    <source>
        <dbReference type="ARBA" id="ARBA00023266"/>
    </source>
</evidence>
<dbReference type="Pfam" id="PF05694">
    <property type="entry name" value="SBP56"/>
    <property type="match status" value="1"/>
</dbReference>
<comment type="similarity">
    <text evidence="2">Belongs to the selenium-binding protein family.</text>
</comment>
<proteinExistence type="inferred from homology"/>
<evidence type="ECO:0000256" key="2">
    <source>
        <dbReference type="ARBA" id="ARBA00005606"/>
    </source>
</evidence>
<reference evidence="7 8" key="1">
    <citation type="journal article" date="2017" name="Curr. Biol.">
        <title>Genome architecture and evolution of a unichromosomal asexual nematode.</title>
        <authorList>
            <person name="Fradin H."/>
            <person name="Zegar C."/>
            <person name="Gutwein M."/>
            <person name="Lucas J."/>
            <person name="Kovtun M."/>
            <person name="Corcoran D."/>
            <person name="Baugh L.R."/>
            <person name="Kiontke K."/>
            <person name="Gunsalus K."/>
            <person name="Fitch D.H."/>
            <person name="Piano F."/>
        </authorList>
    </citation>
    <scope>NUCLEOTIDE SEQUENCE [LARGE SCALE GENOMIC DNA]</scope>
    <source>
        <strain evidence="7">PF1309</strain>
    </source>
</reference>
<gene>
    <name evidence="7" type="ORF">WR25_17084</name>
</gene>
<evidence type="ECO:0000256" key="6">
    <source>
        <dbReference type="ARBA" id="ARBA00047539"/>
    </source>
</evidence>
<dbReference type="InterPro" id="IPR015943">
    <property type="entry name" value="WD40/YVTN_repeat-like_dom_sf"/>
</dbReference>
<name>A0A2A2L4L5_9BILA</name>
<keyword evidence="5" id="KW-0711">Selenium</keyword>
<organism evidence="7 8">
    <name type="scientific">Diploscapter pachys</name>
    <dbReference type="NCBI Taxonomy" id="2018661"/>
    <lineage>
        <taxon>Eukaryota</taxon>
        <taxon>Metazoa</taxon>
        <taxon>Ecdysozoa</taxon>
        <taxon>Nematoda</taxon>
        <taxon>Chromadorea</taxon>
        <taxon>Rhabditida</taxon>
        <taxon>Rhabditina</taxon>
        <taxon>Rhabditomorpha</taxon>
        <taxon>Rhabditoidea</taxon>
        <taxon>Rhabditidae</taxon>
        <taxon>Diploscapter</taxon>
    </lineage>
</organism>
<comment type="pathway">
    <text evidence="1">Organosulfur degradation.</text>
</comment>
<dbReference type="InterPro" id="IPR008826">
    <property type="entry name" value="Se-bd"/>
</dbReference>
<dbReference type="PANTHER" id="PTHR23300">
    <property type="entry name" value="METHANETHIOL OXIDASE"/>
    <property type="match status" value="1"/>
</dbReference>
<evidence type="ECO:0000313" key="7">
    <source>
        <dbReference type="EMBL" id="PAV81100.1"/>
    </source>
</evidence>
<dbReference type="GO" id="GO:0008430">
    <property type="term" value="F:selenium binding"/>
    <property type="evidence" value="ECO:0007669"/>
    <property type="project" value="InterPro"/>
</dbReference>
<protein>
    <recommendedName>
        <fullName evidence="4">Methanethiol oxidase</fullName>
        <ecNumber evidence="3">1.8.3.4</ecNumber>
    </recommendedName>
</protein>
<dbReference type="OrthoDB" id="10252446at2759"/>
<sequence length="474" mass="52879">MPCGCNGKGPGYASPQEAIKGPREKVIFVTAPHATDGHDALIVVDVDPQSSSYQQVVSMVKFPNKGDEVHHYGWNACSSCFDKPSAKRTHLILPCLNSDRIYVVNVVNEQGIFLEKTIEPEALHKFDVSFPHTSHCLANGQIMISTLGDAKGNAKGDFLLLDGITFEPIGTWCKEAVPFNYDFWYQPKRDVMISTEWGAPKLIKQGFNPEHVMQGQYGHSVHVHRWSTHELLQSVALPKPSGCLPLEVRFHHNPDSQHAFTGSALGSAIFHLAPKTDNSTEYHANEVITVPSKKVANWALPDMPSLITDILVSMDDKYLYFSNWLHGDVRQYDISDPAHPKLTGKVFLGGSIHKESGVRVTEDNELKDQPNALYLKGKRIEGGPQMLQLSLDGKRLYVTTSLYRKWDEQFYPNLKKGASMMLLHVDVENGGVTLDEHFLIDFGEIEDGPYLAHEMRYPGGDCTSDIWIGNPSKI</sequence>
<comment type="catalytic activity">
    <reaction evidence="6">
        <text>methanethiol + O2 + H2O = hydrogen sulfide + formaldehyde + H2O2 + H(+)</text>
        <dbReference type="Rhea" id="RHEA:11812"/>
        <dbReference type="ChEBI" id="CHEBI:15377"/>
        <dbReference type="ChEBI" id="CHEBI:15378"/>
        <dbReference type="ChEBI" id="CHEBI:15379"/>
        <dbReference type="ChEBI" id="CHEBI:16007"/>
        <dbReference type="ChEBI" id="CHEBI:16240"/>
        <dbReference type="ChEBI" id="CHEBI:16842"/>
        <dbReference type="ChEBI" id="CHEBI:29919"/>
        <dbReference type="EC" id="1.8.3.4"/>
    </reaction>
</comment>
<accession>A0A2A2L4L5</accession>
<dbReference type="Gene3D" id="2.130.10.10">
    <property type="entry name" value="YVTN repeat-like/Quinoprotein amine dehydrogenase"/>
    <property type="match status" value="1"/>
</dbReference>
<dbReference type="SUPFAM" id="SSF75011">
    <property type="entry name" value="3-carboxy-cis,cis-mucoante lactonizing enzyme"/>
    <property type="match status" value="1"/>
</dbReference>
<evidence type="ECO:0000256" key="1">
    <source>
        <dbReference type="ARBA" id="ARBA00005177"/>
    </source>
</evidence>
<dbReference type="GO" id="GO:0018549">
    <property type="term" value="F:methanethiol oxidase activity"/>
    <property type="evidence" value="ECO:0007669"/>
    <property type="project" value="UniProtKB-EC"/>
</dbReference>
<dbReference type="EMBL" id="LIAE01007203">
    <property type="protein sequence ID" value="PAV81100.1"/>
    <property type="molecule type" value="Genomic_DNA"/>
</dbReference>
<dbReference type="Proteomes" id="UP000218231">
    <property type="component" value="Unassembled WGS sequence"/>
</dbReference>
<evidence type="ECO:0000256" key="4">
    <source>
        <dbReference type="ARBA" id="ARBA00015601"/>
    </source>
</evidence>